<sequence length="153" mass="16584">MATKAEASVEKKIEEATEKMTADLKKGFEAFADFFKTPKLDVTSVIEFQKKNIEAAVEANKIAFEGAKAAAQAQIDMTKDAVAKFNDAATEVFSTKSPESSVTKGYEVAQKMFQSNLKGYREVTDLVIASNQKAVAVLQARYTAGVEELKASA</sequence>
<dbReference type="EMBL" id="CP116805">
    <property type="protein sequence ID" value="WCL52701.1"/>
    <property type="molecule type" value="Genomic_DNA"/>
</dbReference>
<reference evidence="2" key="1">
    <citation type="submission" date="2023-01" db="EMBL/GenBank/DDBJ databases">
        <title>The genome sequence of Kordiimonadaceae bacterium 6D33.</title>
        <authorList>
            <person name="Liu Y."/>
        </authorList>
    </citation>
    <scope>NUCLEOTIDE SEQUENCE</scope>
    <source>
        <strain evidence="2">6D33</strain>
    </source>
</reference>
<evidence type="ECO:0000313" key="2">
    <source>
        <dbReference type="EMBL" id="WCL52701.1"/>
    </source>
</evidence>
<dbReference type="KEGG" id="gso:PH603_09135"/>
<dbReference type="InterPro" id="IPR018968">
    <property type="entry name" value="Phasin"/>
</dbReference>
<dbReference type="Pfam" id="PF09361">
    <property type="entry name" value="Phasin_2"/>
    <property type="match status" value="1"/>
</dbReference>
<keyword evidence="3" id="KW-1185">Reference proteome</keyword>
<evidence type="ECO:0000313" key="3">
    <source>
        <dbReference type="Proteomes" id="UP001217500"/>
    </source>
</evidence>
<dbReference type="InterPro" id="IPR010127">
    <property type="entry name" value="Phasin_subfam-1"/>
</dbReference>
<proteinExistence type="predicted"/>
<name>A0AAE9XPJ8_9PROT</name>
<dbReference type="AlphaFoldDB" id="A0AAE9XPJ8"/>
<gene>
    <name evidence="2" type="ORF">PH603_09135</name>
</gene>
<dbReference type="RefSeq" id="WP_289502049.1">
    <property type="nucleotide sequence ID" value="NZ_CP116805.1"/>
</dbReference>
<dbReference type="NCBIfam" id="TIGR01841">
    <property type="entry name" value="phasin"/>
    <property type="match status" value="1"/>
</dbReference>
<organism evidence="2 3">
    <name type="scientific">Gimibacter soli</name>
    <dbReference type="NCBI Taxonomy" id="3024400"/>
    <lineage>
        <taxon>Bacteria</taxon>
        <taxon>Pseudomonadati</taxon>
        <taxon>Pseudomonadota</taxon>
        <taxon>Alphaproteobacteria</taxon>
        <taxon>Kordiimonadales</taxon>
        <taxon>Temperatibacteraceae</taxon>
        <taxon>Gimibacter</taxon>
    </lineage>
</organism>
<evidence type="ECO:0000259" key="1">
    <source>
        <dbReference type="Pfam" id="PF09361"/>
    </source>
</evidence>
<feature type="domain" description="Phasin" evidence="1">
    <location>
        <begin position="45"/>
        <end position="142"/>
    </location>
</feature>
<accession>A0AAE9XPJ8</accession>
<protein>
    <submittedName>
        <fullName evidence="2">Phasin family protein</fullName>
    </submittedName>
</protein>
<dbReference type="Proteomes" id="UP001217500">
    <property type="component" value="Chromosome"/>
</dbReference>